<reference evidence="3" key="1">
    <citation type="submission" date="2017-02" db="EMBL/GenBank/DDBJ databases">
        <authorList>
            <person name="Varghese N."/>
            <person name="Submissions S."/>
        </authorList>
    </citation>
    <scope>NUCLEOTIDE SEQUENCE [LARGE SCALE GENOMIC DNA]</scope>
    <source>
        <strain evidence="3">ATCC 27094</strain>
    </source>
</reference>
<protein>
    <submittedName>
        <fullName evidence="2">Uncharacterized protein</fullName>
    </submittedName>
</protein>
<dbReference type="AlphaFoldDB" id="A0A1T4T0T7"/>
<feature type="transmembrane region" description="Helical" evidence="1">
    <location>
        <begin position="84"/>
        <end position="107"/>
    </location>
</feature>
<organism evidence="2 3">
    <name type="scientific">Enhydrobacter aerosaccus</name>
    <dbReference type="NCBI Taxonomy" id="225324"/>
    <lineage>
        <taxon>Bacteria</taxon>
        <taxon>Pseudomonadati</taxon>
        <taxon>Pseudomonadota</taxon>
        <taxon>Alphaproteobacteria</taxon>
        <taxon>Hyphomicrobiales</taxon>
        <taxon>Enhydrobacter</taxon>
    </lineage>
</organism>
<evidence type="ECO:0000256" key="1">
    <source>
        <dbReference type="SAM" id="Phobius"/>
    </source>
</evidence>
<keyword evidence="3" id="KW-1185">Reference proteome</keyword>
<keyword evidence="1" id="KW-1133">Transmembrane helix</keyword>
<dbReference type="Proteomes" id="UP000190092">
    <property type="component" value="Unassembled WGS sequence"/>
</dbReference>
<dbReference type="EMBL" id="FUWJ01000011">
    <property type="protein sequence ID" value="SKA34073.1"/>
    <property type="molecule type" value="Genomic_DNA"/>
</dbReference>
<evidence type="ECO:0000313" key="3">
    <source>
        <dbReference type="Proteomes" id="UP000190092"/>
    </source>
</evidence>
<sequence>MRPIWIALAVALALSTVWMSQVPDYVYRRQVSIATTYADTALADCRAAHVEDTTGIECKRLSAIAFDAALDPIVRLSPTWGPTIYAAVALMLIWAMAGGIALSIDWLRRGFGLWRSA</sequence>
<name>A0A1T4T0T7_9HYPH</name>
<proteinExistence type="predicted"/>
<accession>A0A1T4T0T7</accession>
<evidence type="ECO:0000313" key="2">
    <source>
        <dbReference type="EMBL" id="SKA34073.1"/>
    </source>
</evidence>
<dbReference type="RefSeq" id="WP_085937197.1">
    <property type="nucleotide sequence ID" value="NZ_FUWJ01000011.1"/>
</dbReference>
<keyword evidence="1" id="KW-0812">Transmembrane</keyword>
<keyword evidence="1" id="KW-0472">Membrane</keyword>
<gene>
    <name evidence="2" type="ORF">SAMN02745126_05470</name>
</gene>